<evidence type="ECO:0000256" key="10">
    <source>
        <dbReference type="SAM" id="MobiDB-lite"/>
    </source>
</evidence>
<evidence type="ECO:0000259" key="12">
    <source>
        <dbReference type="PROSITE" id="PS52035"/>
    </source>
</evidence>
<evidence type="ECO:0000256" key="2">
    <source>
        <dbReference type="ARBA" id="ARBA00005988"/>
    </source>
</evidence>
<dbReference type="GO" id="GO:0006518">
    <property type="term" value="P:peptide metabolic process"/>
    <property type="evidence" value="ECO:0007669"/>
    <property type="project" value="TreeGrafter"/>
</dbReference>
<keyword evidence="7" id="KW-0862">Zinc</keyword>
<dbReference type="InterPro" id="IPR050753">
    <property type="entry name" value="Peptidase_M14_domain"/>
</dbReference>
<keyword evidence="4" id="KW-0645">Protease</keyword>
<dbReference type="Gene3D" id="2.60.40.1120">
    <property type="entry name" value="Carboxypeptidase-like, regulatory domain"/>
    <property type="match status" value="4"/>
</dbReference>
<dbReference type="Pfam" id="PF00246">
    <property type="entry name" value="Peptidase_M14"/>
    <property type="match status" value="4"/>
</dbReference>
<dbReference type="GO" id="GO:0004181">
    <property type="term" value="F:metallocarboxypeptidase activity"/>
    <property type="evidence" value="ECO:0007669"/>
    <property type="project" value="InterPro"/>
</dbReference>
<dbReference type="eggNOG" id="KOG2649">
    <property type="taxonomic scope" value="Eukaryota"/>
</dbReference>
<organism evidence="13 14">
    <name type="scientific">Strigamia maritima</name>
    <name type="common">European centipede</name>
    <name type="synonym">Geophilus maritimus</name>
    <dbReference type="NCBI Taxonomy" id="126957"/>
    <lineage>
        <taxon>Eukaryota</taxon>
        <taxon>Metazoa</taxon>
        <taxon>Ecdysozoa</taxon>
        <taxon>Arthropoda</taxon>
        <taxon>Myriapoda</taxon>
        <taxon>Chilopoda</taxon>
        <taxon>Pleurostigmophora</taxon>
        <taxon>Geophilomorpha</taxon>
        <taxon>Linotaeniidae</taxon>
        <taxon>Strigamia</taxon>
    </lineage>
</organism>
<keyword evidence="11" id="KW-0812">Transmembrane</keyword>
<feature type="domain" description="Peptidase M14" evidence="12">
    <location>
        <begin position="1193"/>
        <end position="1481"/>
    </location>
</feature>
<dbReference type="Gene3D" id="3.40.630.10">
    <property type="entry name" value="Zn peptidases"/>
    <property type="match status" value="4"/>
</dbReference>
<dbReference type="PROSITE" id="PS00132">
    <property type="entry name" value="CARBOXYPEPT_ZN_1"/>
    <property type="match status" value="3"/>
</dbReference>
<feature type="transmembrane region" description="Helical" evidence="11">
    <location>
        <begin position="1572"/>
        <end position="1594"/>
    </location>
</feature>
<keyword evidence="11" id="KW-1133">Transmembrane helix</keyword>
<evidence type="ECO:0000256" key="1">
    <source>
        <dbReference type="ARBA" id="ARBA00001947"/>
    </source>
</evidence>
<reference evidence="14" key="1">
    <citation type="submission" date="2011-05" db="EMBL/GenBank/DDBJ databases">
        <authorList>
            <person name="Richards S.R."/>
            <person name="Qu J."/>
            <person name="Jiang H."/>
            <person name="Jhangiani S.N."/>
            <person name="Agravi P."/>
            <person name="Goodspeed R."/>
            <person name="Gross S."/>
            <person name="Mandapat C."/>
            <person name="Jackson L."/>
            <person name="Mathew T."/>
            <person name="Pu L."/>
            <person name="Thornton R."/>
            <person name="Saada N."/>
            <person name="Wilczek-Boney K.B."/>
            <person name="Lee S."/>
            <person name="Kovar C."/>
            <person name="Wu Y."/>
            <person name="Scherer S.E."/>
            <person name="Worley K.C."/>
            <person name="Muzny D.M."/>
            <person name="Gibbs R."/>
        </authorList>
    </citation>
    <scope>NUCLEOTIDE SEQUENCE</scope>
    <source>
        <strain evidence="14">Brora</strain>
    </source>
</reference>
<keyword evidence="8" id="KW-0325">Glycoprotein</keyword>
<dbReference type="InterPro" id="IPR057247">
    <property type="entry name" value="CARBOXYPEPT_ZN_2"/>
</dbReference>
<dbReference type="CDD" id="cd03858">
    <property type="entry name" value="M14_CP_N-E_like"/>
    <property type="match status" value="1"/>
</dbReference>
<evidence type="ECO:0000313" key="14">
    <source>
        <dbReference type="Proteomes" id="UP000014500"/>
    </source>
</evidence>
<dbReference type="EnsemblMetazoa" id="SMAR009219-RA">
    <property type="protein sequence ID" value="SMAR009219-PA"/>
    <property type="gene ID" value="SMAR009219"/>
</dbReference>
<comment type="cofactor">
    <cofactor evidence="1">
        <name>Zn(2+)</name>
        <dbReference type="ChEBI" id="CHEBI:29105"/>
    </cofactor>
</comment>
<keyword evidence="5" id="KW-0479">Metal-binding</keyword>
<dbReference type="GO" id="GO:0005615">
    <property type="term" value="C:extracellular space"/>
    <property type="evidence" value="ECO:0007669"/>
    <property type="project" value="TreeGrafter"/>
</dbReference>
<evidence type="ECO:0000256" key="4">
    <source>
        <dbReference type="ARBA" id="ARBA00022670"/>
    </source>
</evidence>
<name>T1J6F0_STRMM</name>
<keyword evidence="14" id="KW-1185">Reference proteome</keyword>
<keyword evidence="3" id="KW-0121">Carboxypeptidase</keyword>
<dbReference type="InterPro" id="IPR057246">
    <property type="entry name" value="CARBOXYPEPT_ZN_1"/>
</dbReference>
<dbReference type="PhylomeDB" id="T1J6F0"/>
<dbReference type="PRINTS" id="PR00765">
    <property type="entry name" value="CRBOXYPTASEA"/>
</dbReference>
<feature type="active site" description="Proton donor/acceptor" evidence="9">
    <location>
        <position position="302"/>
    </location>
</feature>
<feature type="domain" description="Peptidase M14" evidence="12">
    <location>
        <begin position="38"/>
        <end position="332"/>
    </location>
</feature>
<dbReference type="PANTHER" id="PTHR11532:SF62">
    <property type="entry name" value="CARBOXYPEPTIDASE D"/>
    <property type="match status" value="1"/>
</dbReference>
<dbReference type="FunFam" id="3.40.630.10:FF:000026">
    <property type="entry name" value="Carboxypeptidase D"/>
    <property type="match status" value="1"/>
</dbReference>
<sequence length="1648" mass="185800">MARNRCILFTGLFLYYLNCLCTTIIAESINSTLLTKSKYYNHEELTELLKNFEKDFPNLAHVYSIGRSVESRDIWVLRISTDGQNDKKIGKPSVKYVANIHGNEPVGKQLLIYFAHYLLTNYGLDRRITRLINSTEIHLLPSINPDGFEISKEGDCEGLVGRENANKKDLNRDFPDQFKQQDYEMITKDRQPETLALMTWIMNNSFVLSASFHGGSLVASYPYDDSSQHLTDHVDNLSPDDAFFKHLAKIYSNNHKTMHLGNRCELENFTGGITNGASWYDVSGGMQDFNYIFSNCFEITLEVSCCKYPMAKLLGSMWNDNKEAMMAYMEQVNSGIKGLILDEGGDAIPLAVVFVEGINYNVTTSSRGEYWRLLVPGFYNVHVYADDYVTAVKDNVEVKNDSVTELTFRLNRAAETLVNSPQNITTIAVNSSDSLPDFLTKPNYSILHTAELEKFLQTYSNRYPNITRLYSIGKSVRGRDLWVLEITDNPGIHEPGEPEFKYVGNMHGNEVVGRKVLVLLIQLLCEGYGRSSKITELIDTTRIHILPSMNPDGFEMAQQGDRAGLTGRPNAHMIDLNRNFPDQYVKTPDNDIQEPETTAVMTWIKTFPFVLSANLHGGSLVANFPYDNNPQFKDGKYSPAPDEKIFIQLAKTYSYAHKTMWKGHPCPTINDDAFKDGITNGAMWYNVPGGMQDWNYLNSNCFELTMELGCYKYPANKDFPSYWEDNKNALIAYMEQVHFGLNGFIYNSRGESIADATVSVSGINHNVVSSLDGDYWRLLAPGNYVVTVSKDGYSRVNRSVIIPEIGAITLNFTLPDDEIYQWSKKEDYGIEENLMKEYLMNDELIKVFRDIEIKHPEIARIEDYHTPVLALTKDIGGPLEDRLHVAIVGGAVREQSAVGRELLVRLARHIVTGYANRDPLMLQLLETVALYIVPDIEFSKFNISSIAQCNFKSREAETEAKLGHFSETPTDNPDIEAVKSLFLKHRFHVALSIEAGGVFVRYPPDNGSTTSEDETSLKYLANLYAFNHVAMKEKKSVCQLNSPIFSATGTAARYNSTRTLQQYAYTQFGTLMITAHVACCNFPAARELVTLWRHNFPSLLAFLDTLQQGIRGRVTDITQKPLAAAKLRLSDHSNEVNVTPNQAWFHIPLPAGEYHLNANLNGYEEKHWPVIVNTGHMTEMNFVLDAVDESPLVYHNYLTTTEFLRNVSSKYPNIAKLYSIGKSVEQRDIWVLQLGRTDEHDPTIPNMNLVANLHGNELIGRELLIQLVHYLVTHFNVDDTVTALLNVTRIHVAVSLNPDGAVKAEGSCEEGRTNTNNVDLDNNFSLNPSSNATIDNIQPETKAITTWLKSTPFVFSVALHSGHLVATYPYSVAPTSAANMAQFNTPDEELFKYLAKYYAKEHPRMHLGTTKCSTRKSFEGGIVVAGEWKGHSGSMMDYNYIVAGSNEIGVYVDCDNCPPTNELRTVWNDHKPALLAMLRQVHQGIKGRVNTVYGNAIADAKISVTGINYTVPTHSSGEYWRMLVPGKYTVVVSAPGYFDNVKVVLVFSGQPTVVDFVLKRDERIIGFNQNTFVIVAGVITLLVMVTALCVYSIYIRRSKKRDYGFHLLNGNADRFEDEVEKFYKPSNEYHDETSSDEELYSKKKLLQR</sequence>
<evidence type="ECO:0000256" key="9">
    <source>
        <dbReference type="PROSITE-ProRule" id="PRU01379"/>
    </source>
</evidence>
<evidence type="ECO:0000313" key="13">
    <source>
        <dbReference type="EnsemblMetazoa" id="SMAR009219-PA"/>
    </source>
</evidence>
<comment type="caution">
    <text evidence="9">Lacks conserved residue(s) required for the propagation of feature annotation.</text>
</comment>
<evidence type="ECO:0000256" key="6">
    <source>
        <dbReference type="ARBA" id="ARBA00022801"/>
    </source>
</evidence>
<dbReference type="PANTHER" id="PTHR11532">
    <property type="entry name" value="PROTEASE M14 CARBOXYPEPTIDASE"/>
    <property type="match status" value="1"/>
</dbReference>
<dbReference type="OMA" id="CCKYPPG"/>
<evidence type="ECO:0000256" key="5">
    <source>
        <dbReference type="ARBA" id="ARBA00022723"/>
    </source>
</evidence>
<evidence type="ECO:0000256" key="3">
    <source>
        <dbReference type="ARBA" id="ARBA00022645"/>
    </source>
</evidence>
<dbReference type="PROSITE" id="PS52035">
    <property type="entry name" value="PEPTIDASE_M14"/>
    <property type="match status" value="3"/>
</dbReference>
<dbReference type="SMART" id="SM00631">
    <property type="entry name" value="Zn_pept"/>
    <property type="match status" value="3"/>
</dbReference>
<dbReference type="PROSITE" id="PS00133">
    <property type="entry name" value="CARBOXYPEPT_ZN_2"/>
    <property type="match status" value="3"/>
</dbReference>
<evidence type="ECO:0000256" key="7">
    <source>
        <dbReference type="ARBA" id="ARBA00022833"/>
    </source>
</evidence>
<reference evidence="13" key="2">
    <citation type="submission" date="2015-02" db="UniProtKB">
        <authorList>
            <consortium name="EnsemblMetazoa"/>
        </authorList>
    </citation>
    <scope>IDENTIFICATION</scope>
</reference>
<dbReference type="CDD" id="cd03868">
    <property type="entry name" value="M14_CPD_I"/>
    <property type="match status" value="1"/>
</dbReference>
<evidence type="ECO:0000256" key="11">
    <source>
        <dbReference type="SAM" id="Phobius"/>
    </source>
</evidence>
<dbReference type="STRING" id="126957.T1J6F0"/>
<dbReference type="Proteomes" id="UP000014500">
    <property type="component" value="Unassembled WGS sequence"/>
</dbReference>
<feature type="domain" description="Peptidase M14" evidence="12">
    <location>
        <begin position="445"/>
        <end position="737"/>
    </location>
</feature>
<dbReference type="InterPro" id="IPR000834">
    <property type="entry name" value="Peptidase_M14"/>
</dbReference>
<dbReference type="SUPFAM" id="SSF53187">
    <property type="entry name" value="Zn-dependent exopeptidases"/>
    <property type="match status" value="4"/>
</dbReference>
<accession>T1J6F0</accession>
<keyword evidence="11" id="KW-0472">Membrane</keyword>
<dbReference type="FunFam" id="3.40.630.10:FF:000020">
    <property type="entry name" value="Carboxypeptidase D"/>
    <property type="match status" value="2"/>
</dbReference>
<dbReference type="HOGENOM" id="CLU_002495_1_2_1"/>
<dbReference type="EMBL" id="JH431878">
    <property type="status" value="NOT_ANNOTATED_CDS"/>
    <property type="molecule type" value="Genomic_DNA"/>
</dbReference>
<dbReference type="Pfam" id="PF13620">
    <property type="entry name" value="CarboxypepD_reg"/>
    <property type="match status" value="3"/>
</dbReference>
<feature type="active site" description="Proton donor/acceptor" evidence="9">
    <location>
        <position position="707"/>
    </location>
</feature>
<evidence type="ECO:0000256" key="8">
    <source>
        <dbReference type="ARBA" id="ARBA00023180"/>
    </source>
</evidence>
<dbReference type="GO" id="GO:0008270">
    <property type="term" value="F:zinc ion binding"/>
    <property type="evidence" value="ECO:0007669"/>
    <property type="project" value="InterPro"/>
</dbReference>
<comment type="similarity">
    <text evidence="2 9">Belongs to the peptidase M14 family.</text>
</comment>
<dbReference type="GO" id="GO:0016485">
    <property type="term" value="P:protein processing"/>
    <property type="evidence" value="ECO:0007669"/>
    <property type="project" value="TreeGrafter"/>
</dbReference>
<feature type="region of interest" description="Disordered" evidence="10">
    <location>
        <begin position="1626"/>
        <end position="1648"/>
    </location>
</feature>
<dbReference type="CDD" id="cd11308">
    <property type="entry name" value="Peptidase_M14NE-CP-C_like"/>
    <property type="match status" value="3"/>
</dbReference>
<proteinExistence type="inferred from homology"/>
<keyword evidence="6" id="KW-0378">Hydrolase</keyword>
<dbReference type="InterPro" id="IPR008969">
    <property type="entry name" value="CarboxyPept-like_regulatory"/>
</dbReference>
<protein>
    <recommendedName>
        <fullName evidence="12">Peptidase M14 domain-containing protein</fullName>
    </recommendedName>
</protein>
<dbReference type="SUPFAM" id="SSF49464">
    <property type="entry name" value="Carboxypeptidase regulatory domain-like"/>
    <property type="match status" value="4"/>
</dbReference>